<dbReference type="GO" id="GO:0000271">
    <property type="term" value="P:polysaccharide biosynthetic process"/>
    <property type="evidence" value="ECO:0007669"/>
    <property type="project" value="TreeGrafter"/>
</dbReference>
<dbReference type="InterPro" id="IPR014710">
    <property type="entry name" value="RmlC-like_jellyroll"/>
</dbReference>
<keyword evidence="7" id="KW-0413">Isomerase</keyword>
<name>A0A8E1C394_9SPHN</name>
<dbReference type="Gene3D" id="2.60.120.10">
    <property type="entry name" value="Jelly Rolls"/>
    <property type="match status" value="1"/>
</dbReference>
<comment type="caution">
    <text evidence="8">The sequence shown here is derived from an EMBL/GenBank/DDBJ whole genome shotgun (WGS) entry which is preliminary data.</text>
</comment>
<feature type="active site" description="Proton acceptor" evidence="5">
    <location>
        <position position="62"/>
    </location>
</feature>
<dbReference type="CDD" id="cd00438">
    <property type="entry name" value="cupin_RmlC"/>
    <property type="match status" value="1"/>
</dbReference>
<dbReference type="GO" id="GO:0019305">
    <property type="term" value="P:dTDP-rhamnose biosynthetic process"/>
    <property type="evidence" value="ECO:0007669"/>
    <property type="project" value="UniProtKB-UniRule"/>
</dbReference>
<feature type="active site" description="Proton donor" evidence="5">
    <location>
        <position position="132"/>
    </location>
</feature>
<evidence type="ECO:0000256" key="4">
    <source>
        <dbReference type="ARBA" id="ARBA00019595"/>
    </source>
</evidence>
<dbReference type="InterPro" id="IPR011051">
    <property type="entry name" value="RmlC_Cupin_sf"/>
</dbReference>
<dbReference type="NCBIfam" id="TIGR01221">
    <property type="entry name" value="rmlC"/>
    <property type="match status" value="1"/>
</dbReference>
<dbReference type="SUPFAM" id="SSF51182">
    <property type="entry name" value="RmlC-like cupins"/>
    <property type="match status" value="1"/>
</dbReference>
<dbReference type="PANTHER" id="PTHR21047">
    <property type="entry name" value="DTDP-6-DEOXY-D-GLUCOSE-3,5 EPIMERASE"/>
    <property type="match status" value="1"/>
</dbReference>
<proteinExistence type="inferred from homology"/>
<comment type="pathway">
    <text evidence="7">Carbohydrate biosynthesis; dTDP-L-rhamnose biosynthesis.</text>
</comment>
<organism evidence="8 9">
    <name type="scientific">Sphingobium indicum F2</name>
    <dbReference type="NCBI Taxonomy" id="1450518"/>
    <lineage>
        <taxon>Bacteria</taxon>
        <taxon>Pseudomonadati</taxon>
        <taxon>Pseudomonadota</taxon>
        <taxon>Alphaproteobacteria</taxon>
        <taxon>Sphingomonadales</taxon>
        <taxon>Sphingomonadaceae</taxon>
        <taxon>Sphingobium</taxon>
    </lineage>
</organism>
<dbReference type="Pfam" id="PF00908">
    <property type="entry name" value="dTDP_sugar_isom"/>
    <property type="match status" value="1"/>
</dbReference>
<dbReference type="EC" id="5.1.3.13" evidence="3 7"/>
<feature type="site" description="Participates in a stacking interaction with the thymidine ring of dTDP-4-oxo-6-deoxyglucose" evidence="6">
    <location>
        <position position="138"/>
    </location>
</feature>
<evidence type="ECO:0000256" key="2">
    <source>
        <dbReference type="ARBA" id="ARBA00001997"/>
    </source>
</evidence>
<accession>A0A8E1C394</accession>
<dbReference type="GO" id="GO:0008830">
    <property type="term" value="F:dTDP-4-dehydrorhamnose 3,5-epimerase activity"/>
    <property type="evidence" value="ECO:0007669"/>
    <property type="project" value="UniProtKB-UniRule"/>
</dbReference>
<evidence type="ECO:0000256" key="3">
    <source>
        <dbReference type="ARBA" id="ARBA00012098"/>
    </source>
</evidence>
<dbReference type="InterPro" id="IPR000888">
    <property type="entry name" value="RmlC-like"/>
</dbReference>
<comment type="similarity">
    <text evidence="7">Belongs to the dTDP-4-dehydrorhamnose 3,5-epimerase family.</text>
</comment>
<dbReference type="UniPathway" id="UPA00124"/>
<sequence>MEVLSLDLPSIKLLTPRQIEDERGYFAETFRADLFDEHCGDFSFVQDNESLSVRQGTIRGLHFQSEPHAQGKLVRCTAGALFDVAVDIRRDSPTYGQWVAETLTPHNGKQLWIPPGFAHGFCSLETDTVICYKVTGYYSAECDKGLRWNDPAIGIIWPDAADPETLSPKDRQQPLLADLPAYFSWSE</sequence>
<comment type="function">
    <text evidence="2 7">Catalyzes the epimerization of the C3' and C5'positions of dTDP-6-deoxy-D-xylo-4-hexulose, forming dTDP-6-deoxy-L-lyxo-4-hexulose.</text>
</comment>
<comment type="catalytic activity">
    <reaction evidence="1 7">
        <text>dTDP-4-dehydro-6-deoxy-alpha-D-glucose = dTDP-4-dehydro-beta-L-rhamnose</text>
        <dbReference type="Rhea" id="RHEA:16969"/>
        <dbReference type="ChEBI" id="CHEBI:57649"/>
        <dbReference type="ChEBI" id="CHEBI:62830"/>
        <dbReference type="EC" id="5.1.3.13"/>
    </reaction>
</comment>
<evidence type="ECO:0000256" key="5">
    <source>
        <dbReference type="PIRSR" id="PIRSR600888-1"/>
    </source>
</evidence>
<dbReference type="Proteomes" id="UP000028135">
    <property type="component" value="Unassembled WGS sequence"/>
</dbReference>
<evidence type="ECO:0000256" key="1">
    <source>
        <dbReference type="ARBA" id="ARBA00001298"/>
    </source>
</evidence>
<dbReference type="GO" id="GO:0005829">
    <property type="term" value="C:cytosol"/>
    <property type="evidence" value="ECO:0007669"/>
    <property type="project" value="TreeGrafter"/>
</dbReference>
<dbReference type="RefSeq" id="WP_020819779.1">
    <property type="nucleotide sequence ID" value="NZ_JANF02000035.1"/>
</dbReference>
<evidence type="ECO:0000256" key="7">
    <source>
        <dbReference type="RuleBase" id="RU364069"/>
    </source>
</evidence>
<dbReference type="PANTHER" id="PTHR21047:SF2">
    <property type="entry name" value="THYMIDINE DIPHOSPHO-4-KETO-RHAMNOSE 3,5-EPIMERASE"/>
    <property type="match status" value="1"/>
</dbReference>
<gene>
    <name evidence="8" type="ORF">AL00_07525</name>
</gene>
<protein>
    <recommendedName>
        <fullName evidence="4 7">dTDP-4-dehydrorhamnose 3,5-epimerase</fullName>
        <ecNumber evidence="3 7">5.1.3.13</ecNumber>
    </recommendedName>
    <alternativeName>
        <fullName evidence="7">Thymidine diphospho-4-keto-rhamnose 3,5-epimerase</fullName>
    </alternativeName>
</protein>
<reference evidence="8 9" key="1">
    <citation type="submission" date="2014-05" db="EMBL/GenBank/DDBJ databases">
        <title>Genome Announcement of Sphingobium lucknowense F2.</title>
        <authorList>
            <person name="Lal R."/>
            <person name="Negi V."/>
            <person name="Lata P."/>
            <person name="Sangwan N."/>
            <person name="Gupta S.K."/>
            <person name="Rao D.L.N."/>
            <person name="Das S."/>
        </authorList>
    </citation>
    <scope>NUCLEOTIDE SEQUENCE [LARGE SCALE GENOMIC DNA]</scope>
    <source>
        <strain evidence="8 9">F2</strain>
    </source>
</reference>
<evidence type="ECO:0000256" key="6">
    <source>
        <dbReference type="PIRSR" id="PIRSR600888-3"/>
    </source>
</evidence>
<dbReference type="AlphaFoldDB" id="A0A8E1C394"/>
<dbReference type="EMBL" id="JANF02000035">
    <property type="protein sequence ID" value="KER37029.1"/>
    <property type="molecule type" value="Genomic_DNA"/>
</dbReference>
<evidence type="ECO:0000313" key="8">
    <source>
        <dbReference type="EMBL" id="KER37029.1"/>
    </source>
</evidence>
<evidence type="ECO:0000313" key="9">
    <source>
        <dbReference type="Proteomes" id="UP000028135"/>
    </source>
</evidence>
<comment type="subunit">
    <text evidence="7">Homodimer.</text>
</comment>